<dbReference type="AlphaFoldDB" id="A0A3A3FPW3"/>
<dbReference type="Proteomes" id="UP000265955">
    <property type="component" value="Unassembled WGS sequence"/>
</dbReference>
<comment type="caution">
    <text evidence="1">The sequence shown here is derived from an EMBL/GenBank/DDBJ whole genome shotgun (WGS) entry which is preliminary data.</text>
</comment>
<organism evidence="1 2">
    <name type="scientific">Noviherbaspirillum saxi</name>
    <dbReference type="NCBI Taxonomy" id="2320863"/>
    <lineage>
        <taxon>Bacteria</taxon>
        <taxon>Pseudomonadati</taxon>
        <taxon>Pseudomonadota</taxon>
        <taxon>Betaproteobacteria</taxon>
        <taxon>Burkholderiales</taxon>
        <taxon>Oxalobacteraceae</taxon>
        <taxon>Noviherbaspirillum</taxon>
    </lineage>
</organism>
<dbReference type="OrthoDB" id="8779262at2"/>
<name>A0A3A3FPW3_9BURK</name>
<keyword evidence="2" id="KW-1185">Reference proteome</keyword>
<sequence length="86" mass="9587">MSPAEIMKIIKGYEANVDASWTTMVREHARCLSSIANKLSAEELAGLIEVAAASYQKARQEYQASVEYDLLVLRLNAEAAKRQRSK</sequence>
<evidence type="ECO:0000313" key="2">
    <source>
        <dbReference type="Proteomes" id="UP000265955"/>
    </source>
</evidence>
<evidence type="ECO:0000313" key="1">
    <source>
        <dbReference type="EMBL" id="RJF97913.1"/>
    </source>
</evidence>
<reference evidence="2" key="1">
    <citation type="submission" date="2018-09" db="EMBL/GenBank/DDBJ databases">
        <authorList>
            <person name="Zhu H."/>
        </authorList>
    </citation>
    <scope>NUCLEOTIDE SEQUENCE [LARGE SCALE GENOMIC DNA]</scope>
    <source>
        <strain evidence="2">K1R23-30</strain>
    </source>
</reference>
<dbReference type="RefSeq" id="WP_119767859.1">
    <property type="nucleotide sequence ID" value="NZ_QYUO01000001.1"/>
</dbReference>
<accession>A0A3A3FPW3</accession>
<dbReference type="EMBL" id="QYUO01000001">
    <property type="protein sequence ID" value="RJF97913.1"/>
    <property type="molecule type" value="Genomic_DNA"/>
</dbReference>
<gene>
    <name evidence="1" type="ORF">D3871_04795</name>
</gene>
<proteinExistence type="predicted"/>
<protein>
    <submittedName>
        <fullName evidence="1">Uncharacterized protein</fullName>
    </submittedName>
</protein>